<feature type="signal peptide" evidence="1">
    <location>
        <begin position="1"/>
        <end position="35"/>
    </location>
</feature>
<proteinExistence type="predicted"/>
<keyword evidence="1" id="KW-0732">Signal</keyword>
<gene>
    <name evidence="2" type="ORF">GCM10010390_87510</name>
</gene>
<evidence type="ECO:0000313" key="3">
    <source>
        <dbReference type="Proteomes" id="UP001501576"/>
    </source>
</evidence>
<reference evidence="3" key="1">
    <citation type="journal article" date="2019" name="Int. J. Syst. Evol. Microbiol.">
        <title>The Global Catalogue of Microorganisms (GCM) 10K type strain sequencing project: providing services to taxonomists for standard genome sequencing and annotation.</title>
        <authorList>
            <consortium name="The Broad Institute Genomics Platform"/>
            <consortium name="The Broad Institute Genome Sequencing Center for Infectious Disease"/>
            <person name="Wu L."/>
            <person name="Ma J."/>
        </authorList>
    </citation>
    <scope>NUCLEOTIDE SEQUENCE [LARGE SCALE GENOMIC DNA]</scope>
    <source>
        <strain evidence="3">JCM 5052</strain>
    </source>
</reference>
<organism evidence="2 3">
    <name type="scientific">Streptomyces mordarskii</name>
    <dbReference type="NCBI Taxonomy" id="1226758"/>
    <lineage>
        <taxon>Bacteria</taxon>
        <taxon>Bacillati</taxon>
        <taxon>Actinomycetota</taxon>
        <taxon>Actinomycetes</taxon>
        <taxon>Kitasatosporales</taxon>
        <taxon>Streptomycetaceae</taxon>
        <taxon>Streptomyces</taxon>
    </lineage>
</organism>
<comment type="caution">
    <text evidence="2">The sequence shown here is derived from an EMBL/GenBank/DDBJ whole genome shotgun (WGS) entry which is preliminary data.</text>
</comment>
<feature type="chain" id="PRO_5045790994" description="Secreted protein" evidence="1">
    <location>
        <begin position="36"/>
        <end position="75"/>
    </location>
</feature>
<sequence length="75" mass="7962">MPPHATRPWRAPAALLALLAALALVVPLTASRVHAAEHDRSHGSGRAVRQSTMVSRYLFTAFTNSGCPATTPTPM</sequence>
<evidence type="ECO:0000256" key="1">
    <source>
        <dbReference type="SAM" id="SignalP"/>
    </source>
</evidence>
<keyword evidence="3" id="KW-1185">Reference proteome</keyword>
<protein>
    <recommendedName>
        <fullName evidence="4">Secreted protein</fullName>
    </recommendedName>
</protein>
<name>A0ABP3PMR4_9ACTN</name>
<evidence type="ECO:0000313" key="2">
    <source>
        <dbReference type="EMBL" id="GAA0570774.1"/>
    </source>
</evidence>
<dbReference type="RefSeq" id="WP_346161541.1">
    <property type="nucleotide sequence ID" value="NZ_BAAABZ010000085.1"/>
</dbReference>
<accession>A0ABP3PMR4</accession>
<dbReference type="Proteomes" id="UP001501576">
    <property type="component" value="Unassembled WGS sequence"/>
</dbReference>
<evidence type="ECO:0008006" key="4">
    <source>
        <dbReference type="Google" id="ProtNLM"/>
    </source>
</evidence>
<dbReference type="EMBL" id="BAAABZ010000085">
    <property type="protein sequence ID" value="GAA0570774.1"/>
    <property type="molecule type" value="Genomic_DNA"/>
</dbReference>